<dbReference type="InterPro" id="IPR015424">
    <property type="entry name" value="PyrdxlP-dep_Trfase"/>
</dbReference>
<protein>
    <recommendedName>
        <fullName evidence="4">Molybdenum cofactor sulfurase</fullName>
        <shortName evidence="4">MCS</shortName>
        <shortName evidence="4">MOS</shortName>
        <shortName evidence="4">MoCo sulfurase</shortName>
        <ecNumber evidence="4">2.8.1.9</ecNumber>
    </recommendedName>
    <alternativeName>
        <fullName evidence="4">Molybdenum cofactor sulfurtransferase</fullName>
    </alternativeName>
</protein>
<dbReference type="Gene3D" id="3.90.1150.10">
    <property type="entry name" value="Aspartate Aminotransferase, domain 1"/>
    <property type="match status" value="1"/>
</dbReference>
<dbReference type="OrthoDB" id="10264306at2759"/>
<dbReference type="SUPFAM" id="SSF53383">
    <property type="entry name" value="PLP-dependent transferases"/>
    <property type="match status" value="1"/>
</dbReference>
<evidence type="ECO:0000256" key="1">
    <source>
        <dbReference type="ARBA" id="ARBA00022679"/>
    </source>
</evidence>
<feature type="compositionally biased region" description="Basic residues" evidence="5">
    <location>
        <begin position="644"/>
        <end position="656"/>
    </location>
</feature>
<evidence type="ECO:0000313" key="8">
    <source>
        <dbReference type="Proteomes" id="UP000777438"/>
    </source>
</evidence>
<dbReference type="HAMAP" id="MF_03050">
    <property type="entry name" value="MOCOS"/>
    <property type="match status" value="1"/>
</dbReference>
<dbReference type="Gene3D" id="3.40.640.10">
    <property type="entry name" value="Type I PLP-dependent aspartate aminotransferase-like (Major domain)"/>
    <property type="match status" value="1"/>
</dbReference>
<evidence type="ECO:0000256" key="2">
    <source>
        <dbReference type="ARBA" id="ARBA00022898"/>
    </source>
</evidence>
<proteinExistence type="inferred from homology"/>
<dbReference type="AlphaFoldDB" id="A0A9P9AYK4"/>
<comment type="catalytic activity">
    <reaction evidence="4">
        <text>Mo-molybdopterin + L-cysteine + AH2 = thio-Mo-molybdopterin + L-alanine + A + H2O</text>
        <dbReference type="Rhea" id="RHEA:42636"/>
        <dbReference type="ChEBI" id="CHEBI:13193"/>
        <dbReference type="ChEBI" id="CHEBI:15377"/>
        <dbReference type="ChEBI" id="CHEBI:17499"/>
        <dbReference type="ChEBI" id="CHEBI:35235"/>
        <dbReference type="ChEBI" id="CHEBI:57972"/>
        <dbReference type="ChEBI" id="CHEBI:71302"/>
        <dbReference type="ChEBI" id="CHEBI:82685"/>
        <dbReference type="EC" id="2.8.1.9"/>
    </reaction>
</comment>
<sequence length="829" mass="91792">MMATPNRYGYNSTVEEIREREFPMIQDSVYLDHAGATLCPKSVMDTLATEMTSVLYGNPHSASPSSQLSTSRIEDARMTLLSFFGADPTEYGLVFVANATAGVKLVVDAMRCQSHGWFYAYHQACHTSLVGAREEAMYSSCLDNDAVHSWISGVDPFENAPHPSPPITLFSYSAQSHMDGERYPLTWSRDLNKQQHNSQSQIFTLLDASSFCATSKLCLDHPNIVPDFVVLSLYKIFGFPDLGALIVRRSAEHLFDHRKYFGGGTVDMVVSGKEQWHAPKSQFLHERLEDGTLPFHSIIALDIAMSVHRKLFGSMNQVSSHTSYIMQQLLQALSDLKHANGAPVCKIYTKLSTDSQSLGTGPIVTFNIRNSLGAWISLSEFEKLANLKQMHIRTGGLCSPGGIASALNLQPWEMKQNFSAGYRCGAENDIISGKPTGVIRASIGAMSTKTDVDRFVDFVREFYRETTLPDRATDELDDMEPGTSKVQLGLEVKAITIYPIKSCGGFSVPPGVPWEVRPEGFAWDREWCLLHQGSGHALSQKRCPRMALVRPCLDFERGLLVVKYVGKSLDGCRNQISIPLSADPTVVATTKYQLPSRVCGDQISPQIYTSEEINVFFSKALGVPCVLARLPPGGSGAGCRLSKARIQRHQQPRRAQRLPGSFPDIPSPPDSDSEQQQPGKILLSNESPILVICQSSVDALNDEIKNRGGDAVSDKAFRANIVLGQTEGMKGQPAFDEDKWASVRIGRQNFKALGACRRCQMVCIDQETGEKREEPFVTLAKTRRYDGKVYFGVHMRHDVQSRSDFTSKETQYPTIEVGESVTVRERDSI</sequence>
<comment type="cofactor">
    <cofactor evidence="4">
        <name>pyridoxal 5'-phosphate</name>
        <dbReference type="ChEBI" id="CHEBI:597326"/>
    </cofactor>
</comment>
<dbReference type="Pfam" id="PF00266">
    <property type="entry name" value="Aminotran_5"/>
    <property type="match status" value="1"/>
</dbReference>
<evidence type="ECO:0000256" key="4">
    <source>
        <dbReference type="HAMAP-Rule" id="MF_03050"/>
    </source>
</evidence>
<dbReference type="PANTHER" id="PTHR14237:SF80">
    <property type="entry name" value="MOLYBDENUM COFACTOR SULFURASE"/>
    <property type="match status" value="1"/>
</dbReference>
<dbReference type="GO" id="GO:0008265">
    <property type="term" value="F:molybdenum cofactor sulfurtransferase activity"/>
    <property type="evidence" value="ECO:0007669"/>
    <property type="project" value="UniProtKB-UniRule"/>
</dbReference>
<dbReference type="InterPro" id="IPR015422">
    <property type="entry name" value="PyrdxlP-dep_Trfase_small"/>
</dbReference>
<keyword evidence="3 4" id="KW-0501">Molybdenum cofactor biosynthesis</keyword>
<gene>
    <name evidence="4" type="primary">hxB</name>
    <name evidence="7" type="ORF">B0T10DRAFT_121087</name>
</gene>
<keyword evidence="1 4" id="KW-0808">Transferase</keyword>
<feature type="modified residue" description="N6-(pyridoxal phosphate)lysine" evidence="4">
    <location>
        <position position="235"/>
    </location>
</feature>
<keyword evidence="8" id="KW-1185">Reference proteome</keyword>
<dbReference type="EC" id="2.8.1.9" evidence="4"/>
<evidence type="ECO:0000256" key="5">
    <source>
        <dbReference type="SAM" id="MobiDB-lite"/>
    </source>
</evidence>
<dbReference type="InterPro" id="IPR005303">
    <property type="entry name" value="MOCOS_middle"/>
</dbReference>
<dbReference type="GO" id="GO:0030170">
    <property type="term" value="F:pyridoxal phosphate binding"/>
    <property type="evidence" value="ECO:0007669"/>
    <property type="project" value="UniProtKB-UniRule"/>
</dbReference>
<comment type="function">
    <text evidence="4">Sulfurates the molybdenum cofactor. Sulfation of molybdenum is essential for xanthine dehydrogenase (XDH) and aldehyde oxidase (ADO) enzymes in which molybdenum cofactor is liganded by 1 oxygen and 1 sulfur atom in active form.</text>
</comment>
<comment type="similarity">
    <text evidence="4">Belongs to the class-V pyridoxal-phosphate-dependent aminotransferase family. MOCOS subfamily.</text>
</comment>
<dbReference type="InterPro" id="IPR005302">
    <property type="entry name" value="MoCF_Sase_C"/>
</dbReference>
<evidence type="ECO:0000313" key="7">
    <source>
        <dbReference type="EMBL" id="KAH6898835.1"/>
    </source>
</evidence>
<dbReference type="SUPFAM" id="SSF141673">
    <property type="entry name" value="MOSC N-terminal domain-like"/>
    <property type="match status" value="1"/>
</dbReference>
<dbReference type="InterPro" id="IPR000192">
    <property type="entry name" value="Aminotrans_V_dom"/>
</dbReference>
<dbReference type="GO" id="GO:0006777">
    <property type="term" value="P:Mo-molybdopterin cofactor biosynthetic process"/>
    <property type="evidence" value="ECO:0007669"/>
    <property type="project" value="UniProtKB-UniRule"/>
</dbReference>
<evidence type="ECO:0000259" key="6">
    <source>
        <dbReference type="PROSITE" id="PS51340"/>
    </source>
</evidence>
<dbReference type="EMBL" id="JAGPYM010000002">
    <property type="protein sequence ID" value="KAH6898835.1"/>
    <property type="molecule type" value="Genomic_DNA"/>
</dbReference>
<feature type="domain" description="MOSC" evidence="6">
    <location>
        <begin position="656"/>
        <end position="824"/>
    </location>
</feature>
<dbReference type="Pfam" id="PF03476">
    <property type="entry name" value="MOSC_N"/>
    <property type="match status" value="1"/>
</dbReference>
<comment type="caution">
    <text evidence="7">The sequence shown here is derived from an EMBL/GenBank/DDBJ whole genome shotgun (WGS) entry which is preliminary data.</text>
</comment>
<feature type="region of interest" description="Disordered" evidence="5">
    <location>
        <begin position="644"/>
        <end position="678"/>
    </location>
</feature>
<name>A0A9P9AYK4_9HYPO</name>
<dbReference type="PROSITE" id="PS51340">
    <property type="entry name" value="MOSC"/>
    <property type="match status" value="1"/>
</dbReference>
<organism evidence="7 8">
    <name type="scientific">Thelonectria olida</name>
    <dbReference type="NCBI Taxonomy" id="1576542"/>
    <lineage>
        <taxon>Eukaryota</taxon>
        <taxon>Fungi</taxon>
        <taxon>Dikarya</taxon>
        <taxon>Ascomycota</taxon>
        <taxon>Pezizomycotina</taxon>
        <taxon>Sordariomycetes</taxon>
        <taxon>Hypocreomycetidae</taxon>
        <taxon>Hypocreales</taxon>
        <taxon>Nectriaceae</taxon>
        <taxon>Thelonectria</taxon>
    </lineage>
</organism>
<evidence type="ECO:0000256" key="3">
    <source>
        <dbReference type="ARBA" id="ARBA00023150"/>
    </source>
</evidence>
<feature type="active site" evidence="4">
    <location>
        <position position="398"/>
    </location>
</feature>
<dbReference type="GO" id="GO:0016829">
    <property type="term" value="F:lyase activity"/>
    <property type="evidence" value="ECO:0007669"/>
    <property type="project" value="UniProtKB-UniRule"/>
</dbReference>
<dbReference type="InterPro" id="IPR028886">
    <property type="entry name" value="MoCo_sulfurase"/>
</dbReference>
<dbReference type="Pfam" id="PF03473">
    <property type="entry name" value="MOSC"/>
    <property type="match status" value="1"/>
</dbReference>
<dbReference type="PANTHER" id="PTHR14237">
    <property type="entry name" value="MOLYBDOPTERIN COFACTOR SULFURASE MOSC"/>
    <property type="match status" value="1"/>
</dbReference>
<accession>A0A9P9AYK4</accession>
<dbReference type="InterPro" id="IPR015421">
    <property type="entry name" value="PyrdxlP-dep_Trfase_major"/>
</dbReference>
<keyword evidence="2 4" id="KW-0663">Pyridoxal phosphate</keyword>
<reference evidence="7 8" key="1">
    <citation type="journal article" date="2021" name="Nat. Commun.">
        <title>Genetic determinants of endophytism in the Arabidopsis root mycobiome.</title>
        <authorList>
            <person name="Mesny F."/>
            <person name="Miyauchi S."/>
            <person name="Thiergart T."/>
            <person name="Pickel B."/>
            <person name="Atanasova L."/>
            <person name="Karlsson M."/>
            <person name="Huettel B."/>
            <person name="Barry K.W."/>
            <person name="Haridas S."/>
            <person name="Chen C."/>
            <person name="Bauer D."/>
            <person name="Andreopoulos W."/>
            <person name="Pangilinan J."/>
            <person name="LaButti K."/>
            <person name="Riley R."/>
            <person name="Lipzen A."/>
            <person name="Clum A."/>
            <person name="Drula E."/>
            <person name="Henrissat B."/>
            <person name="Kohler A."/>
            <person name="Grigoriev I.V."/>
            <person name="Martin F.M."/>
            <person name="Hacquard S."/>
        </authorList>
    </citation>
    <scope>NUCLEOTIDE SEQUENCE [LARGE SCALE GENOMIC DNA]</scope>
    <source>
        <strain evidence="7 8">MPI-CAGE-CH-0241</strain>
    </source>
</reference>
<dbReference type="GO" id="GO:0030151">
    <property type="term" value="F:molybdenum ion binding"/>
    <property type="evidence" value="ECO:0007669"/>
    <property type="project" value="UniProtKB-UniRule"/>
</dbReference>
<dbReference type="Proteomes" id="UP000777438">
    <property type="component" value="Unassembled WGS sequence"/>
</dbReference>